<protein>
    <submittedName>
        <fullName evidence="1">Uncharacterized protein</fullName>
    </submittedName>
</protein>
<dbReference type="Proteomes" id="UP000004835">
    <property type="component" value="Unassembled WGS sequence"/>
</dbReference>
<gene>
    <name evidence="1" type="ORF">HMPREF9087_3276</name>
</gene>
<comment type="caution">
    <text evidence="1">The sequence shown here is derived from an EMBL/GenBank/DDBJ whole genome shotgun (WGS) entry which is preliminary data.</text>
</comment>
<organism evidence="1 2">
    <name type="scientific">Enterococcus casseliflavus ATCC 12755</name>
    <dbReference type="NCBI Taxonomy" id="888066"/>
    <lineage>
        <taxon>Bacteria</taxon>
        <taxon>Bacillati</taxon>
        <taxon>Bacillota</taxon>
        <taxon>Bacilli</taxon>
        <taxon>Lactobacillales</taxon>
        <taxon>Enterococcaceae</taxon>
        <taxon>Enterococcus</taxon>
    </lineage>
</organism>
<reference evidence="1 2" key="1">
    <citation type="submission" date="2011-01" db="EMBL/GenBank/DDBJ databases">
        <authorList>
            <person name="Muzny D."/>
            <person name="Qin X."/>
            <person name="Deng J."/>
            <person name="Jiang H."/>
            <person name="Liu Y."/>
            <person name="Qu J."/>
            <person name="Song X.-Z."/>
            <person name="Zhang L."/>
            <person name="Thornton R."/>
            <person name="Coyle M."/>
            <person name="Francisco L."/>
            <person name="Jackson L."/>
            <person name="Javaid M."/>
            <person name="Korchina V."/>
            <person name="Kovar C."/>
            <person name="Mata R."/>
            <person name="Mathew T."/>
            <person name="Ngo R."/>
            <person name="Nguyen L."/>
            <person name="Nguyen N."/>
            <person name="Okwuonu G."/>
            <person name="Ongeri F."/>
            <person name="Pham C."/>
            <person name="Simmons D."/>
            <person name="Wilczek-Boney K."/>
            <person name="Hale W."/>
            <person name="Jakkamsetti A."/>
            <person name="Pham P."/>
            <person name="Ruth R."/>
            <person name="San Lucas F."/>
            <person name="Warren J."/>
            <person name="Zhang J."/>
            <person name="Zhao Z."/>
            <person name="Zhou C."/>
            <person name="Zhu D."/>
            <person name="Lee S."/>
            <person name="Bess C."/>
            <person name="Blankenburg K."/>
            <person name="Forbes L."/>
            <person name="Fu Q."/>
            <person name="Gubbala S."/>
            <person name="Hirani K."/>
            <person name="Jayaseelan J.C."/>
            <person name="Lara F."/>
            <person name="Munidasa M."/>
            <person name="Palculict T."/>
            <person name="Patil S."/>
            <person name="Pu L.-L."/>
            <person name="Saada N."/>
            <person name="Tang L."/>
            <person name="Weissenberger G."/>
            <person name="Zhu Y."/>
            <person name="Hemphill L."/>
            <person name="Shang Y."/>
            <person name="Youmans B."/>
            <person name="Ayvaz T."/>
            <person name="Ross M."/>
            <person name="Santibanez J."/>
            <person name="Aqrawi P."/>
            <person name="Gross S."/>
            <person name="Joshi V."/>
            <person name="Fowler G."/>
            <person name="Nazareth L."/>
            <person name="Reid J."/>
            <person name="Worley K."/>
            <person name="Petrosino J."/>
            <person name="Highlander S."/>
            <person name="Gibbs R."/>
        </authorList>
    </citation>
    <scope>NUCLEOTIDE SEQUENCE [LARGE SCALE GENOMIC DNA]</scope>
    <source>
        <strain evidence="1 2">ATCC 12755</strain>
    </source>
</reference>
<accession>F0EPD4</accession>
<evidence type="ECO:0000313" key="2">
    <source>
        <dbReference type="Proteomes" id="UP000004835"/>
    </source>
</evidence>
<dbReference type="HOGENOM" id="CLU_3288939_0_0_9"/>
<evidence type="ECO:0000313" key="1">
    <source>
        <dbReference type="EMBL" id="EGC68159.1"/>
    </source>
</evidence>
<sequence>MMMFAFSIIRNLLFFLNNNLIFLDQKNSEVYPNYGKSMTG</sequence>
<dbReference type="AlphaFoldDB" id="F0EPD4"/>
<name>F0EPD4_ENTCA</name>
<dbReference type="EMBL" id="AEWT01000031">
    <property type="protein sequence ID" value="EGC68159.1"/>
    <property type="molecule type" value="Genomic_DNA"/>
</dbReference>
<proteinExistence type="predicted"/>